<feature type="signal peptide" evidence="2">
    <location>
        <begin position="1"/>
        <end position="20"/>
    </location>
</feature>
<feature type="compositionally biased region" description="Low complexity" evidence="1">
    <location>
        <begin position="201"/>
        <end position="235"/>
    </location>
</feature>
<proteinExistence type="predicted"/>
<name>A0A9P4V4I2_9PLEO</name>
<feature type="region of interest" description="Disordered" evidence="1">
    <location>
        <begin position="179"/>
        <end position="235"/>
    </location>
</feature>
<evidence type="ECO:0000313" key="4">
    <source>
        <dbReference type="Proteomes" id="UP000799444"/>
    </source>
</evidence>
<comment type="caution">
    <text evidence="3">The sequence shown here is derived from an EMBL/GenBank/DDBJ whole genome shotgun (WGS) entry which is preliminary data.</text>
</comment>
<sequence>MAPTRLHIHALLALVATTTALEFHHARPTPTTLQRFSADGFSPKPTGAPSRQLELFKRQEDEDDPSFCGYLEGDFYYPMGCDESSTCMYDMDYGWFGCCSGVECAIATACVQSAVSEASDPLVTACTDYDYPECLVFQSVVDGSTYSHFECDVEQTTFELLPTASDDASSMFFETTEDFFTDEPTTTRERSSRATFSLDMSSSEESSITEDSALSTTTAGATASEATQAASVSSSSTGGAAVRTAEAAAGAVGGIVGLLALL</sequence>
<keyword evidence="2" id="KW-0732">Signal</keyword>
<gene>
    <name evidence="3" type="ORF">EJ04DRAFT_563394</name>
</gene>
<accession>A0A9P4V4I2</accession>
<protein>
    <submittedName>
        <fullName evidence="3">Uncharacterized protein</fullName>
    </submittedName>
</protein>
<reference evidence="3" key="1">
    <citation type="journal article" date="2020" name="Stud. Mycol.">
        <title>101 Dothideomycetes genomes: a test case for predicting lifestyles and emergence of pathogens.</title>
        <authorList>
            <person name="Haridas S."/>
            <person name="Albert R."/>
            <person name="Binder M."/>
            <person name="Bloem J."/>
            <person name="Labutti K."/>
            <person name="Salamov A."/>
            <person name="Andreopoulos B."/>
            <person name="Baker S."/>
            <person name="Barry K."/>
            <person name="Bills G."/>
            <person name="Bluhm B."/>
            <person name="Cannon C."/>
            <person name="Castanera R."/>
            <person name="Culley D."/>
            <person name="Daum C."/>
            <person name="Ezra D."/>
            <person name="Gonzalez J."/>
            <person name="Henrissat B."/>
            <person name="Kuo A."/>
            <person name="Liang C."/>
            <person name="Lipzen A."/>
            <person name="Lutzoni F."/>
            <person name="Magnuson J."/>
            <person name="Mondo S."/>
            <person name="Nolan M."/>
            <person name="Ohm R."/>
            <person name="Pangilinan J."/>
            <person name="Park H.-J."/>
            <person name="Ramirez L."/>
            <person name="Alfaro M."/>
            <person name="Sun H."/>
            <person name="Tritt A."/>
            <person name="Yoshinaga Y."/>
            <person name="Zwiers L.-H."/>
            <person name="Turgeon B."/>
            <person name="Goodwin S."/>
            <person name="Spatafora J."/>
            <person name="Crous P."/>
            <person name="Grigoriev I."/>
        </authorList>
    </citation>
    <scope>NUCLEOTIDE SEQUENCE</scope>
    <source>
        <strain evidence="3">CBS 125425</strain>
    </source>
</reference>
<evidence type="ECO:0000313" key="3">
    <source>
        <dbReference type="EMBL" id="KAF2735375.1"/>
    </source>
</evidence>
<dbReference type="EMBL" id="ML996136">
    <property type="protein sequence ID" value="KAF2735375.1"/>
    <property type="molecule type" value="Genomic_DNA"/>
</dbReference>
<evidence type="ECO:0000256" key="2">
    <source>
        <dbReference type="SAM" id="SignalP"/>
    </source>
</evidence>
<dbReference type="Proteomes" id="UP000799444">
    <property type="component" value="Unassembled WGS sequence"/>
</dbReference>
<evidence type="ECO:0000256" key="1">
    <source>
        <dbReference type="SAM" id="MobiDB-lite"/>
    </source>
</evidence>
<feature type="chain" id="PRO_5040117085" evidence="2">
    <location>
        <begin position="21"/>
        <end position="262"/>
    </location>
</feature>
<organism evidence="3 4">
    <name type="scientific">Polyplosphaeria fusca</name>
    <dbReference type="NCBI Taxonomy" id="682080"/>
    <lineage>
        <taxon>Eukaryota</taxon>
        <taxon>Fungi</taxon>
        <taxon>Dikarya</taxon>
        <taxon>Ascomycota</taxon>
        <taxon>Pezizomycotina</taxon>
        <taxon>Dothideomycetes</taxon>
        <taxon>Pleosporomycetidae</taxon>
        <taxon>Pleosporales</taxon>
        <taxon>Tetraplosphaeriaceae</taxon>
        <taxon>Polyplosphaeria</taxon>
    </lineage>
</organism>
<keyword evidence="4" id="KW-1185">Reference proteome</keyword>
<dbReference type="AlphaFoldDB" id="A0A9P4V4I2"/>
<dbReference type="OrthoDB" id="5347452at2759"/>